<feature type="signal peptide" evidence="1">
    <location>
        <begin position="1"/>
        <end position="40"/>
    </location>
</feature>
<dbReference type="EMBL" id="BSOW01000024">
    <property type="protein sequence ID" value="GLR89212.1"/>
    <property type="molecule type" value="Genomic_DNA"/>
</dbReference>
<reference evidence="3" key="1">
    <citation type="journal article" date="2019" name="Int. J. Syst. Evol. Microbiol.">
        <title>The Global Catalogue of Microorganisms (GCM) 10K type strain sequencing project: providing services to taxonomists for standard genome sequencing and annotation.</title>
        <authorList>
            <consortium name="The Broad Institute Genomics Platform"/>
            <consortium name="The Broad Institute Genome Sequencing Center for Infectious Disease"/>
            <person name="Wu L."/>
            <person name="Ma J."/>
        </authorList>
    </citation>
    <scope>NUCLEOTIDE SEQUENCE [LARGE SCALE GENOMIC DNA]</scope>
    <source>
        <strain evidence="3">NBRC 102520</strain>
    </source>
</reference>
<sequence length="139" mass="15003">MHDCPVTGLAENPAKNPVMKRAAIICITLLLALHANAAMAKSITCSYPADQELTFEVPKKQGGLPPIDFDYPSKVTLFSFRDDNLLVVAMDESDKSRVRVVISAQRDKAKGIYAGQIVTDLGGNQLMLDNGPVTCKVKG</sequence>
<comment type="caution">
    <text evidence="2">The sequence shown here is derived from an EMBL/GenBank/DDBJ whole genome shotgun (WGS) entry which is preliminary data.</text>
</comment>
<evidence type="ECO:0000313" key="3">
    <source>
        <dbReference type="Proteomes" id="UP001156905"/>
    </source>
</evidence>
<dbReference type="Proteomes" id="UP001156905">
    <property type="component" value="Unassembled WGS sequence"/>
</dbReference>
<keyword evidence="3" id="KW-1185">Reference proteome</keyword>
<organism evidence="2 3">
    <name type="scientific">Bradyrhizobium iriomotense</name>
    <dbReference type="NCBI Taxonomy" id="441950"/>
    <lineage>
        <taxon>Bacteria</taxon>
        <taxon>Pseudomonadati</taxon>
        <taxon>Pseudomonadota</taxon>
        <taxon>Alphaproteobacteria</taxon>
        <taxon>Hyphomicrobiales</taxon>
        <taxon>Nitrobacteraceae</taxon>
        <taxon>Bradyrhizobium</taxon>
    </lineage>
</organism>
<accession>A0ABQ6B471</accession>
<name>A0ABQ6B471_9BRAD</name>
<gene>
    <name evidence="2" type="ORF">GCM10007857_59250</name>
</gene>
<evidence type="ECO:0008006" key="4">
    <source>
        <dbReference type="Google" id="ProtNLM"/>
    </source>
</evidence>
<feature type="chain" id="PRO_5047165318" description="C-type lysozyme inhibitor domain-containing protein" evidence="1">
    <location>
        <begin position="41"/>
        <end position="139"/>
    </location>
</feature>
<evidence type="ECO:0000256" key="1">
    <source>
        <dbReference type="SAM" id="SignalP"/>
    </source>
</evidence>
<protein>
    <recommendedName>
        <fullName evidence="4">C-type lysozyme inhibitor domain-containing protein</fullName>
    </recommendedName>
</protein>
<proteinExistence type="predicted"/>
<evidence type="ECO:0000313" key="2">
    <source>
        <dbReference type="EMBL" id="GLR89212.1"/>
    </source>
</evidence>
<keyword evidence="1" id="KW-0732">Signal</keyword>